<evidence type="ECO:0000259" key="11">
    <source>
        <dbReference type="PROSITE" id="PS50937"/>
    </source>
</evidence>
<dbReference type="Proteomes" id="UP001199322">
    <property type="component" value="Unassembled WGS sequence"/>
</dbReference>
<evidence type="ECO:0000256" key="5">
    <source>
        <dbReference type="ARBA" id="ARBA00022914"/>
    </source>
</evidence>
<keyword evidence="4" id="KW-0479">Metal-binding</keyword>
<evidence type="ECO:0000256" key="4">
    <source>
        <dbReference type="ARBA" id="ARBA00022723"/>
    </source>
</evidence>
<keyword evidence="6" id="KW-0805">Transcription regulation</keyword>
<dbReference type="PROSITE" id="PS50937">
    <property type="entry name" value="HTH_MERR_2"/>
    <property type="match status" value="1"/>
</dbReference>
<evidence type="ECO:0000256" key="8">
    <source>
        <dbReference type="ARBA" id="ARBA00023159"/>
    </source>
</evidence>
<evidence type="ECO:0000256" key="7">
    <source>
        <dbReference type="ARBA" id="ARBA00023125"/>
    </source>
</evidence>
<evidence type="ECO:0000256" key="1">
    <source>
        <dbReference type="ARBA" id="ARBA00017146"/>
    </source>
</evidence>
<name>A0A9Q2BYG8_RALPI</name>
<dbReference type="InterPro" id="IPR000551">
    <property type="entry name" value="MerR-type_HTH_dom"/>
</dbReference>
<organism evidence="12 13">
    <name type="scientific">Ralstonia pickettii</name>
    <name type="common">Burkholderia pickettii</name>
    <dbReference type="NCBI Taxonomy" id="329"/>
    <lineage>
        <taxon>Bacteria</taxon>
        <taxon>Pseudomonadati</taxon>
        <taxon>Pseudomonadota</taxon>
        <taxon>Betaproteobacteria</taxon>
        <taxon>Burkholderiales</taxon>
        <taxon>Burkholderiaceae</taxon>
        <taxon>Ralstonia</taxon>
    </lineage>
</organism>
<dbReference type="InterPro" id="IPR047057">
    <property type="entry name" value="MerR_fam"/>
</dbReference>
<dbReference type="AlphaFoldDB" id="A0A9Q2BYG8"/>
<dbReference type="InterPro" id="IPR011794">
    <property type="entry name" value="MerR"/>
</dbReference>
<dbReference type="GO" id="GO:0046689">
    <property type="term" value="P:response to mercury ion"/>
    <property type="evidence" value="ECO:0007669"/>
    <property type="project" value="UniProtKB-KW"/>
</dbReference>
<dbReference type="EMBL" id="QGBI01000017">
    <property type="protein sequence ID" value="MBX3891743.1"/>
    <property type="molecule type" value="Genomic_DNA"/>
</dbReference>
<evidence type="ECO:0000256" key="6">
    <source>
        <dbReference type="ARBA" id="ARBA00023015"/>
    </source>
</evidence>
<dbReference type="PANTHER" id="PTHR30204:SF69">
    <property type="entry name" value="MERR-FAMILY TRANSCRIPTIONAL REGULATOR"/>
    <property type="match status" value="1"/>
</dbReference>
<dbReference type="NCBIfam" id="TIGR02051">
    <property type="entry name" value="MerR"/>
    <property type="match status" value="1"/>
</dbReference>
<evidence type="ECO:0000313" key="12">
    <source>
        <dbReference type="EMBL" id="MBX3891743.1"/>
    </source>
</evidence>
<accession>A0A9Q2BYG8</accession>
<sequence length="129" mass="14220">MLTIGQVAKAANVNVETVRYYQRRGLLREPEKPVSGQRKYSVDDVHRLSFIKRAQVLGFTLEEIGNLLQLEGADCCGDTHDLAVRKLTLIDAKIADLTSMRKALADLVLQCELGNQQGSCPIIQSLLPG</sequence>
<feature type="domain" description="HTH merR-type" evidence="11">
    <location>
        <begin position="1"/>
        <end position="70"/>
    </location>
</feature>
<gene>
    <name evidence="12" type="primary">merR</name>
    <name evidence="12" type="ORF">DEE74_17920</name>
</gene>
<dbReference type="RefSeq" id="WP_037056936.1">
    <property type="nucleotide sequence ID" value="NZ_JACBXL010000008.1"/>
</dbReference>
<dbReference type="Pfam" id="PF13411">
    <property type="entry name" value="MerR_1"/>
    <property type="match status" value="1"/>
</dbReference>
<dbReference type="SMART" id="SM00422">
    <property type="entry name" value="HTH_MERR"/>
    <property type="match status" value="1"/>
</dbReference>
<evidence type="ECO:0000256" key="2">
    <source>
        <dbReference type="ARBA" id="ARBA00022466"/>
    </source>
</evidence>
<keyword evidence="5" id="KW-0476">Mercury</keyword>
<keyword evidence="3" id="KW-0678">Repressor</keyword>
<dbReference type="GO" id="GO:0045340">
    <property type="term" value="F:mercury ion binding"/>
    <property type="evidence" value="ECO:0007669"/>
    <property type="project" value="InterPro"/>
</dbReference>
<keyword evidence="7" id="KW-0238">DNA-binding</keyword>
<evidence type="ECO:0000313" key="13">
    <source>
        <dbReference type="Proteomes" id="UP001199322"/>
    </source>
</evidence>
<dbReference type="GO" id="GO:0003700">
    <property type="term" value="F:DNA-binding transcription factor activity"/>
    <property type="evidence" value="ECO:0007669"/>
    <property type="project" value="InterPro"/>
</dbReference>
<dbReference type="PRINTS" id="PR00040">
    <property type="entry name" value="HTHMERR"/>
</dbReference>
<dbReference type="Gene3D" id="1.10.1660.10">
    <property type="match status" value="1"/>
</dbReference>
<comment type="caution">
    <text evidence="12">The sequence shown here is derived from an EMBL/GenBank/DDBJ whole genome shotgun (WGS) entry which is preliminary data.</text>
</comment>
<dbReference type="CDD" id="cd04783">
    <property type="entry name" value="HTH_MerR1"/>
    <property type="match status" value="1"/>
</dbReference>
<dbReference type="PANTHER" id="PTHR30204">
    <property type="entry name" value="REDOX-CYCLING DRUG-SENSING TRANSCRIPTIONAL ACTIVATOR SOXR"/>
    <property type="match status" value="1"/>
</dbReference>
<keyword evidence="8" id="KW-0010">Activator</keyword>
<keyword evidence="2" id="KW-0475">Mercuric resistance</keyword>
<dbReference type="InterPro" id="IPR009061">
    <property type="entry name" value="DNA-bd_dom_put_sf"/>
</dbReference>
<protein>
    <recommendedName>
        <fullName evidence="1">Mercuric resistance operon regulatory protein</fullName>
    </recommendedName>
</protein>
<evidence type="ECO:0000256" key="3">
    <source>
        <dbReference type="ARBA" id="ARBA00022491"/>
    </source>
</evidence>
<dbReference type="SUPFAM" id="SSF46955">
    <property type="entry name" value="Putative DNA-binding domain"/>
    <property type="match status" value="1"/>
</dbReference>
<evidence type="ECO:0000256" key="10">
    <source>
        <dbReference type="ARBA" id="ARBA00024874"/>
    </source>
</evidence>
<proteinExistence type="predicted"/>
<evidence type="ECO:0000256" key="9">
    <source>
        <dbReference type="ARBA" id="ARBA00023163"/>
    </source>
</evidence>
<reference evidence="12" key="1">
    <citation type="submission" date="2018-06" db="EMBL/GenBank/DDBJ databases">
        <authorList>
            <person name="O'Rourke A."/>
        </authorList>
    </citation>
    <scope>NUCLEOTIDE SEQUENCE</scope>
    <source>
        <strain evidence="12">132550021-3</strain>
    </source>
</reference>
<comment type="function">
    <text evidence="10">Mediates the mercuric-dependent induction of mercury resistance operon. In the absence of mercury MerR represses transcription by binding tightly to the mer operator region; when mercury is present the dimeric complex binds a single ion and becomes a potent transcriptional activator, while remaining bound to the mer site.</text>
</comment>
<dbReference type="PROSITE" id="PS00552">
    <property type="entry name" value="HTH_MERR_1"/>
    <property type="match status" value="1"/>
</dbReference>
<dbReference type="GO" id="GO:0003677">
    <property type="term" value="F:DNA binding"/>
    <property type="evidence" value="ECO:0007669"/>
    <property type="project" value="UniProtKB-KW"/>
</dbReference>
<keyword evidence="9" id="KW-0804">Transcription</keyword>